<evidence type="ECO:0000256" key="1">
    <source>
        <dbReference type="SAM" id="MobiDB-lite"/>
    </source>
</evidence>
<name>A0AA39WWB7_9PEZI</name>
<sequence>MCVKKIYFNTYADGAQDVTEQVHACREGKTCLSPEIRTYERKLSFNKGDLDPEPPRRLRPSSYYLGGDLPTPRRSKSPSPAYRRESDAGLTDSPKPSKHHGYRDRHDHRESRRSRHADLDREPPSSPKLRRSNTNPHLVVIEQGAPVYSSSDVPPGPIHVAEEPSLNRRSSRRHRDRDADDLQFSRHASSSNPKAFVVVNDEREHRRRHRDHKRRMSSSSTSRPDPALVTPPAEEQSSSEPREPRRRYSLRRANTVVLPSSESSPPKHLRWEDELRSARARHNDEIANRKKPNEVHQDSRPKGILKPTAAPAAPSPPLRGKPLTRQDSELGGLRRAVENMDLPTASDSALDADELNLYDRDRLLARFGGSDGGERDRRRRKTKVWTGDRYQYL</sequence>
<comment type="caution">
    <text evidence="2">The sequence shown here is derived from an EMBL/GenBank/DDBJ whole genome shotgun (WGS) entry which is preliminary data.</text>
</comment>
<evidence type="ECO:0000313" key="3">
    <source>
        <dbReference type="Proteomes" id="UP001175000"/>
    </source>
</evidence>
<feature type="region of interest" description="Disordered" evidence="1">
    <location>
        <begin position="43"/>
        <end position="270"/>
    </location>
</feature>
<protein>
    <submittedName>
        <fullName evidence="2">Uncharacterized protein</fullName>
    </submittedName>
</protein>
<evidence type="ECO:0000313" key="2">
    <source>
        <dbReference type="EMBL" id="KAK0622587.1"/>
    </source>
</evidence>
<dbReference type="EMBL" id="JAULSU010000003">
    <property type="protein sequence ID" value="KAK0622587.1"/>
    <property type="molecule type" value="Genomic_DNA"/>
</dbReference>
<feature type="compositionally biased region" description="Basic and acidic residues" evidence="1">
    <location>
        <begin position="43"/>
        <end position="56"/>
    </location>
</feature>
<proteinExistence type="predicted"/>
<reference evidence="2" key="1">
    <citation type="submission" date="2023-06" db="EMBL/GenBank/DDBJ databases">
        <title>Genome-scale phylogeny and comparative genomics of the fungal order Sordariales.</title>
        <authorList>
            <consortium name="Lawrence Berkeley National Laboratory"/>
            <person name="Hensen N."/>
            <person name="Bonometti L."/>
            <person name="Westerberg I."/>
            <person name="Brannstrom I.O."/>
            <person name="Guillou S."/>
            <person name="Cros-Aarteil S."/>
            <person name="Calhoun S."/>
            <person name="Haridas S."/>
            <person name="Kuo A."/>
            <person name="Mondo S."/>
            <person name="Pangilinan J."/>
            <person name="Riley R."/>
            <person name="Labutti K."/>
            <person name="Andreopoulos B."/>
            <person name="Lipzen A."/>
            <person name="Chen C."/>
            <person name="Yanf M."/>
            <person name="Daum C."/>
            <person name="Ng V."/>
            <person name="Clum A."/>
            <person name="Steindorff A."/>
            <person name="Ohm R."/>
            <person name="Martin F."/>
            <person name="Silar P."/>
            <person name="Natvig D."/>
            <person name="Lalanne C."/>
            <person name="Gautier V."/>
            <person name="Ament-Velasquez S.L."/>
            <person name="Kruys A."/>
            <person name="Hutchinson M.I."/>
            <person name="Powell A.J."/>
            <person name="Barry K."/>
            <person name="Miller A.N."/>
            <person name="Grigoriev I.V."/>
            <person name="Debuchy R."/>
            <person name="Gladieux P."/>
            <person name="Thoren M.H."/>
            <person name="Johannesson H."/>
        </authorList>
    </citation>
    <scope>NUCLEOTIDE SEQUENCE</scope>
    <source>
        <strain evidence="2">CBS 606.72</strain>
    </source>
</reference>
<feature type="compositionally biased region" description="Basic and acidic residues" evidence="1">
    <location>
        <begin position="283"/>
        <end position="301"/>
    </location>
</feature>
<feature type="compositionally biased region" description="Basic and acidic residues" evidence="1">
    <location>
        <begin position="104"/>
        <end position="123"/>
    </location>
</feature>
<accession>A0AA39WWB7</accession>
<feature type="region of interest" description="Disordered" evidence="1">
    <location>
        <begin position="283"/>
        <end position="326"/>
    </location>
</feature>
<dbReference type="Proteomes" id="UP001175000">
    <property type="component" value="Unassembled WGS sequence"/>
</dbReference>
<keyword evidence="3" id="KW-1185">Reference proteome</keyword>
<organism evidence="2 3">
    <name type="scientific">Immersiella caudata</name>
    <dbReference type="NCBI Taxonomy" id="314043"/>
    <lineage>
        <taxon>Eukaryota</taxon>
        <taxon>Fungi</taxon>
        <taxon>Dikarya</taxon>
        <taxon>Ascomycota</taxon>
        <taxon>Pezizomycotina</taxon>
        <taxon>Sordariomycetes</taxon>
        <taxon>Sordariomycetidae</taxon>
        <taxon>Sordariales</taxon>
        <taxon>Lasiosphaeriaceae</taxon>
        <taxon>Immersiella</taxon>
    </lineage>
</organism>
<dbReference type="AlphaFoldDB" id="A0AA39WWB7"/>
<gene>
    <name evidence="2" type="ORF">B0T14DRAFT_564032</name>
</gene>
<feature type="compositionally biased region" description="Basic residues" evidence="1">
    <location>
        <begin position="205"/>
        <end position="216"/>
    </location>
</feature>